<keyword evidence="2" id="KW-1133">Transmembrane helix</keyword>
<keyword evidence="2" id="KW-0812">Transmembrane</keyword>
<protein>
    <recommendedName>
        <fullName evidence="5">DUF2269 domain-containing protein</fullName>
    </recommendedName>
</protein>
<evidence type="ECO:0000313" key="3">
    <source>
        <dbReference type="EMBL" id="MBB5955923.1"/>
    </source>
</evidence>
<sequence>MEPSPTAKSRPTRKPPPAVKLPPTARKTSVLLHVVSSVGWLGVTVGNLVLALVAFDRPELYQAMALLGDYVVLPMGLVSLATGVVVSVGTKWGLVKHRWVLVKFVLTVIAVVATTFALRSGLHDAADGTVGTAGTDVLVASCVSLTIYTFNTVLSVFKPWGRTRWG</sequence>
<organism evidence="3 4">
    <name type="scientific">Saccharothrix tamanrassetensis</name>
    <dbReference type="NCBI Taxonomy" id="1051531"/>
    <lineage>
        <taxon>Bacteria</taxon>
        <taxon>Bacillati</taxon>
        <taxon>Actinomycetota</taxon>
        <taxon>Actinomycetes</taxon>
        <taxon>Pseudonocardiales</taxon>
        <taxon>Pseudonocardiaceae</taxon>
        <taxon>Saccharothrix</taxon>
    </lineage>
</organism>
<dbReference type="Proteomes" id="UP000547510">
    <property type="component" value="Unassembled WGS sequence"/>
</dbReference>
<dbReference type="EMBL" id="JACHJN010000003">
    <property type="protein sequence ID" value="MBB5955923.1"/>
    <property type="molecule type" value="Genomic_DNA"/>
</dbReference>
<feature type="transmembrane region" description="Helical" evidence="2">
    <location>
        <begin position="138"/>
        <end position="157"/>
    </location>
</feature>
<feature type="transmembrane region" description="Helical" evidence="2">
    <location>
        <begin position="30"/>
        <end position="55"/>
    </location>
</feature>
<keyword evidence="2" id="KW-0472">Membrane</keyword>
<dbReference type="RefSeq" id="WP_221455767.1">
    <property type="nucleotide sequence ID" value="NZ_JACHJN010000003.1"/>
</dbReference>
<evidence type="ECO:0000256" key="2">
    <source>
        <dbReference type="SAM" id="Phobius"/>
    </source>
</evidence>
<gene>
    <name evidence="3" type="ORF">FHS29_002504</name>
</gene>
<feature type="region of interest" description="Disordered" evidence="1">
    <location>
        <begin position="1"/>
        <end position="22"/>
    </location>
</feature>
<dbReference type="AlphaFoldDB" id="A0A841CG10"/>
<name>A0A841CG10_9PSEU</name>
<feature type="transmembrane region" description="Helical" evidence="2">
    <location>
        <begin position="100"/>
        <end position="118"/>
    </location>
</feature>
<evidence type="ECO:0008006" key="5">
    <source>
        <dbReference type="Google" id="ProtNLM"/>
    </source>
</evidence>
<reference evidence="3 4" key="1">
    <citation type="submission" date="2020-08" db="EMBL/GenBank/DDBJ databases">
        <title>Genomic Encyclopedia of Type Strains, Phase III (KMG-III): the genomes of soil and plant-associated and newly described type strains.</title>
        <authorList>
            <person name="Whitman W."/>
        </authorList>
    </citation>
    <scope>NUCLEOTIDE SEQUENCE [LARGE SCALE GENOMIC DNA]</scope>
    <source>
        <strain evidence="3 4">CECT 8640</strain>
    </source>
</reference>
<comment type="caution">
    <text evidence="3">The sequence shown here is derived from an EMBL/GenBank/DDBJ whole genome shotgun (WGS) entry which is preliminary data.</text>
</comment>
<proteinExistence type="predicted"/>
<feature type="transmembrane region" description="Helical" evidence="2">
    <location>
        <begin position="67"/>
        <end position="88"/>
    </location>
</feature>
<evidence type="ECO:0000313" key="4">
    <source>
        <dbReference type="Proteomes" id="UP000547510"/>
    </source>
</evidence>
<keyword evidence="4" id="KW-1185">Reference proteome</keyword>
<evidence type="ECO:0000256" key="1">
    <source>
        <dbReference type="SAM" id="MobiDB-lite"/>
    </source>
</evidence>
<accession>A0A841CG10</accession>